<name>A0AAN7GDG9_9MYRT</name>
<keyword evidence="2" id="KW-1185">Reference proteome</keyword>
<sequence length="120" mass="13268">MTNDEMQKFDAGVKSLLMYNSRIERRFVYLPLSCSMSCSIRMATKVGAILAATFILLLLSPECSTCLKLKPEQHLSASAALLPWMWPPHVDLCGSLVTFSWVAITIFDHGNLQVGFAEAA</sequence>
<evidence type="ECO:0000313" key="1">
    <source>
        <dbReference type="EMBL" id="KAK4743630.1"/>
    </source>
</evidence>
<proteinExistence type="predicted"/>
<dbReference type="EMBL" id="JAXIOK010000022">
    <property type="protein sequence ID" value="KAK4743630.1"/>
    <property type="molecule type" value="Genomic_DNA"/>
</dbReference>
<evidence type="ECO:0000313" key="2">
    <source>
        <dbReference type="Proteomes" id="UP001345219"/>
    </source>
</evidence>
<accession>A0AAN7GDG9</accession>
<gene>
    <name evidence="1" type="ORF">SAY87_009942</name>
</gene>
<protein>
    <submittedName>
        <fullName evidence="1">Uncharacterized protein</fullName>
    </submittedName>
</protein>
<dbReference type="AlphaFoldDB" id="A0AAN7GDG9"/>
<dbReference type="Proteomes" id="UP001345219">
    <property type="component" value="Chromosome 9"/>
</dbReference>
<organism evidence="1 2">
    <name type="scientific">Trapa incisa</name>
    <dbReference type="NCBI Taxonomy" id="236973"/>
    <lineage>
        <taxon>Eukaryota</taxon>
        <taxon>Viridiplantae</taxon>
        <taxon>Streptophyta</taxon>
        <taxon>Embryophyta</taxon>
        <taxon>Tracheophyta</taxon>
        <taxon>Spermatophyta</taxon>
        <taxon>Magnoliopsida</taxon>
        <taxon>eudicotyledons</taxon>
        <taxon>Gunneridae</taxon>
        <taxon>Pentapetalae</taxon>
        <taxon>rosids</taxon>
        <taxon>malvids</taxon>
        <taxon>Myrtales</taxon>
        <taxon>Lythraceae</taxon>
        <taxon>Trapa</taxon>
    </lineage>
</organism>
<comment type="caution">
    <text evidence="1">The sequence shown here is derived from an EMBL/GenBank/DDBJ whole genome shotgun (WGS) entry which is preliminary data.</text>
</comment>
<reference evidence="1 2" key="1">
    <citation type="journal article" date="2023" name="Hortic Res">
        <title>Pangenome of water caltrop reveals structural variations and asymmetric subgenome divergence after allopolyploidization.</title>
        <authorList>
            <person name="Zhang X."/>
            <person name="Chen Y."/>
            <person name="Wang L."/>
            <person name="Yuan Y."/>
            <person name="Fang M."/>
            <person name="Shi L."/>
            <person name="Lu R."/>
            <person name="Comes H.P."/>
            <person name="Ma Y."/>
            <person name="Chen Y."/>
            <person name="Huang G."/>
            <person name="Zhou Y."/>
            <person name="Zheng Z."/>
            <person name="Qiu Y."/>
        </authorList>
    </citation>
    <scope>NUCLEOTIDE SEQUENCE [LARGE SCALE GENOMIC DNA]</scope>
    <source>
        <tissue evidence="1">Roots</tissue>
    </source>
</reference>